<feature type="non-terminal residue" evidence="1">
    <location>
        <position position="1"/>
    </location>
</feature>
<name>A0A9P5X0T5_9AGAR</name>
<dbReference type="AlphaFoldDB" id="A0A9P5X0T5"/>
<evidence type="ECO:0000313" key="2">
    <source>
        <dbReference type="Proteomes" id="UP000807342"/>
    </source>
</evidence>
<organism evidence="1 2">
    <name type="scientific">Macrolepiota fuliginosa MF-IS2</name>
    <dbReference type="NCBI Taxonomy" id="1400762"/>
    <lineage>
        <taxon>Eukaryota</taxon>
        <taxon>Fungi</taxon>
        <taxon>Dikarya</taxon>
        <taxon>Basidiomycota</taxon>
        <taxon>Agaricomycotina</taxon>
        <taxon>Agaricomycetes</taxon>
        <taxon>Agaricomycetidae</taxon>
        <taxon>Agaricales</taxon>
        <taxon>Agaricineae</taxon>
        <taxon>Agaricaceae</taxon>
        <taxon>Macrolepiota</taxon>
    </lineage>
</organism>
<reference evidence="1" key="1">
    <citation type="submission" date="2020-11" db="EMBL/GenBank/DDBJ databases">
        <authorList>
            <consortium name="DOE Joint Genome Institute"/>
            <person name="Ahrendt S."/>
            <person name="Riley R."/>
            <person name="Andreopoulos W."/>
            <person name="Labutti K."/>
            <person name="Pangilinan J."/>
            <person name="Ruiz-Duenas F.J."/>
            <person name="Barrasa J.M."/>
            <person name="Sanchez-Garcia M."/>
            <person name="Camarero S."/>
            <person name="Miyauchi S."/>
            <person name="Serrano A."/>
            <person name="Linde D."/>
            <person name="Babiker R."/>
            <person name="Drula E."/>
            <person name="Ayuso-Fernandez I."/>
            <person name="Pacheco R."/>
            <person name="Padilla G."/>
            <person name="Ferreira P."/>
            <person name="Barriuso J."/>
            <person name="Kellner H."/>
            <person name="Castanera R."/>
            <person name="Alfaro M."/>
            <person name="Ramirez L."/>
            <person name="Pisabarro A.G."/>
            <person name="Kuo A."/>
            <person name="Tritt A."/>
            <person name="Lipzen A."/>
            <person name="He G."/>
            <person name="Yan M."/>
            <person name="Ng V."/>
            <person name="Cullen D."/>
            <person name="Martin F."/>
            <person name="Rosso M.-N."/>
            <person name="Henrissat B."/>
            <person name="Hibbett D."/>
            <person name="Martinez A.T."/>
            <person name="Grigoriev I.V."/>
        </authorList>
    </citation>
    <scope>NUCLEOTIDE SEQUENCE</scope>
    <source>
        <strain evidence="1">MF-IS2</strain>
    </source>
</reference>
<proteinExistence type="predicted"/>
<sequence length="71" mass="7906">GSHASTLIGCSLFLNGGMVTIKDAKVCTRTPQCQWRWKWGHTMDTCCHPAICCPICSGPHMGANHLFFFFF</sequence>
<evidence type="ECO:0000313" key="1">
    <source>
        <dbReference type="EMBL" id="KAF9442519.1"/>
    </source>
</evidence>
<dbReference type="Proteomes" id="UP000807342">
    <property type="component" value="Unassembled WGS sequence"/>
</dbReference>
<accession>A0A9P5X0T5</accession>
<keyword evidence="2" id="KW-1185">Reference proteome</keyword>
<comment type="caution">
    <text evidence="1">The sequence shown here is derived from an EMBL/GenBank/DDBJ whole genome shotgun (WGS) entry which is preliminary data.</text>
</comment>
<gene>
    <name evidence="1" type="ORF">P691DRAFT_681348</name>
</gene>
<protein>
    <submittedName>
        <fullName evidence="1">Uncharacterized protein</fullName>
    </submittedName>
</protein>
<dbReference type="OrthoDB" id="7477923at2759"/>
<dbReference type="EMBL" id="MU151617">
    <property type="protein sequence ID" value="KAF9442519.1"/>
    <property type="molecule type" value="Genomic_DNA"/>
</dbReference>